<feature type="chain" id="PRO_5041739696" description="GDSL esterase/lipase" evidence="2">
    <location>
        <begin position="33"/>
        <end position="356"/>
    </location>
</feature>
<dbReference type="Pfam" id="PF00657">
    <property type="entry name" value="Lipase_GDSL"/>
    <property type="match status" value="1"/>
</dbReference>
<evidence type="ECO:0000256" key="2">
    <source>
        <dbReference type="SAM" id="SignalP"/>
    </source>
</evidence>
<dbReference type="PANTHER" id="PTHR45642:SF30">
    <property type="entry name" value="SGNH HYDROLASE-TYPE ESTERASE DOMAIN-CONTAINING PROTEIN"/>
    <property type="match status" value="1"/>
</dbReference>
<dbReference type="Gene3D" id="3.40.50.1110">
    <property type="entry name" value="SGNH hydrolase"/>
    <property type="match status" value="1"/>
</dbReference>
<dbReference type="InterPro" id="IPR001087">
    <property type="entry name" value="GDSL"/>
</dbReference>
<accession>A0AA88W9U9</accession>
<name>A0AA88W9U9_9ASTE</name>
<comment type="caution">
    <text evidence="3">The sequence shown here is derived from an EMBL/GenBank/DDBJ whole genome shotgun (WGS) entry which is preliminary data.</text>
</comment>
<dbReference type="InterPro" id="IPR050592">
    <property type="entry name" value="GDSL_lipolytic_enzyme"/>
</dbReference>
<keyword evidence="2" id="KW-0732">Signal</keyword>
<feature type="non-terminal residue" evidence="3">
    <location>
        <position position="1"/>
    </location>
</feature>
<dbReference type="Proteomes" id="UP001188597">
    <property type="component" value="Unassembled WGS sequence"/>
</dbReference>
<proteinExistence type="inferred from homology"/>
<dbReference type="GO" id="GO:0016788">
    <property type="term" value="F:hydrolase activity, acting on ester bonds"/>
    <property type="evidence" value="ECO:0007669"/>
    <property type="project" value="InterPro"/>
</dbReference>
<reference evidence="3" key="1">
    <citation type="submission" date="2022-12" db="EMBL/GenBank/DDBJ databases">
        <title>Draft genome assemblies for two species of Escallonia (Escalloniales).</title>
        <authorList>
            <person name="Chanderbali A."/>
            <person name="Dervinis C."/>
            <person name="Anghel I."/>
            <person name="Soltis D."/>
            <person name="Soltis P."/>
            <person name="Zapata F."/>
        </authorList>
    </citation>
    <scope>NUCLEOTIDE SEQUENCE</scope>
    <source>
        <strain evidence="3">UCBG64.0493</strain>
        <tissue evidence="3">Leaf</tissue>
    </source>
</reference>
<evidence type="ECO:0008006" key="5">
    <source>
        <dbReference type="Google" id="ProtNLM"/>
    </source>
</evidence>
<evidence type="ECO:0000313" key="3">
    <source>
        <dbReference type="EMBL" id="KAK3022285.1"/>
    </source>
</evidence>
<protein>
    <recommendedName>
        <fullName evidence="5">GDSL esterase/lipase</fullName>
    </recommendedName>
</protein>
<evidence type="ECO:0000313" key="4">
    <source>
        <dbReference type="Proteomes" id="UP001188597"/>
    </source>
</evidence>
<dbReference type="EMBL" id="JAVXUP010000719">
    <property type="protein sequence ID" value="KAK3022285.1"/>
    <property type="molecule type" value="Genomic_DNA"/>
</dbReference>
<dbReference type="SUPFAM" id="SSF52266">
    <property type="entry name" value="SGNH hydrolase"/>
    <property type="match status" value="1"/>
</dbReference>
<sequence length="356" mass="40398">RSMKRNSSWQTMQPTFFFILTVQVCTLVTCSGECITKFPAILIFGDSTVDAGNNNYILLLKATIAHMARTFPVTFRPEGFLMANSSQTSWPLRLGSRRQCLHSCSQIYGMTNYVQVSALHPQPRYLGSYIERLWRIVGEEEAQRIVSGALVVVTAGTNDLIYNFYDIPTRKPFFTIEAYQDFLQDKIQNFTKELYSLGCRTIVVSGLPPIRCLPIQMTTKSILRNCVRSQNYDSQHYNDKLVKVLSRLQASLPGSRILYFKIYTPLMDMINNPGKYGFLETGRGCCGTGLVEAGPLCTPFTSVCANRSQYLVFDSIHPGESAYHIVTEYLKREILRNSKHNGETFKEMESGEVENR</sequence>
<feature type="signal peptide" evidence="2">
    <location>
        <begin position="1"/>
        <end position="32"/>
    </location>
</feature>
<dbReference type="AlphaFoldDB" id="A0AA88W9U9"/>
<evidence type="ECO:0000256" key="1">
    <source>
        <dbReference type="ARBA" id="ARBA00008668"/>
    </source>
</evidence>
<dbReference type="InterPro" id="IPR036514">
    <property type="entry name" value="SGNH_hydro_sf"/>
</dbReference>
<dbReference type="PANTHER" id="PTHR45642">
    <property type="entry name" value="GDSL ESTERASE/LIPASE EXL3"/>
    <property type="match status" value="1"/>
</dbReference>
<gene>
    <name evidence="3" type="ORF">RJ639_045392</name>
</gene>
<keyword evidence="4" id="KW-1185">Reference proteome</keyword>
<organism evidence="3 4">
    <name type="scientific">Escallonia herrerae</name>
    <dbReference type="NCBI Taxonomy" id="1293975"/>
    <lineage>
        <taxon>Eukaryota</taxon>
        <taxon>Viridiplantae</taxon>
        <taxon>Streptophyta</taxon>
        <taxon>Embryophyta</taxon>
        <taxon>Tracheophyta</taxon>
        <taxon>Spermatophyta</taxon>
        <taxon>Magnoliopsida</taxon>
        <taxon>eudicotyledons</taxon>
        <taxon>Gunneridae</taxon>
        <taxon>Pentapetalae</taxon>
        <taxon>asterids</taxon>
        <taxon>campanulids</taxon>
        <taxon>Escalloniales</taxon>
        <taxon>Escalloniaceae</taxon>
        <taxon>Escallonia</taxon>
    </lineage>
</organism>
<comment type="similarity">
    <text evidence="1">Belongs to the 'GDSL' lipolytic enzyme family.</text>
</comment>